<gene>
    <name evidence="1" type="ORF">BDN72DRAFT_220136</name>
</gene>
<dbReference type="Proteomes" id="UP000308600">
    <property type="component" value="Unassembled WGS sequence"/>
</dbReference>
<accession>A0ACD3AHA8</accession>
<dbReference type="EMBL" id="ML208452">
    <property type="protein sequence ID" value="TFK65004.1"/>
    <property type="molecule type" value="Genomic_DNA"/>
</dbReference>
<name>A0ACD3AHA8_9AGAR</name>
<reference evidence="1 2" key="1">
    <citation type="journal article" date="2019" name="Nat. Ecol. Evol.">
        <title>Megaphylogeny resolves global patterns of mushroom evolution.</title>
        <authorList>
            <person name="Varga T."/>
            <person name="Krizsan K."/>
            <person name="Foldi C."/>
            <person name="Dima B."/>
            <person name="Sanchez-Garcia M."/>
            <person name="Sanchez-Ramirez S."/>
            <person name="Szollosi G.J."/>
            <person name="Szarkandi J.G."/>
            <person name="Papp V."/>
            <person name="Albert L."/>
            <person name="Andreopoulos W."/>
            <person name="Angelini C."/>
            <person name="Antonin V."/>
            <person name="Barry K.W."/>
            <person name="Bougher N.L."/>
            <person name="Buchanan P."/>
            <person name="Buyck B."/>
            <person name="Bense V."/>
            <person name="Catcheside P."/>
            <person name="Chovatia M."/>
            <person name="Cooper J."/>
            <person name="Damon W."/>
            <person name="Desjardin D."/>
            <person name="Finy P."/>
            <person name="Geml J."/>
            <person name="Haridas S."/>
            <person name="Hughes K."/>
            <person name="Justo A."/>
            <person name="Karasinski D."/>
            <person name="Kautmanova I."/>
            <person name="Kiss B."/>
            <person name="Kocsube S."/>
            <person name="Kotiranta H."/>
            <person name="LaButti K.M."/>
            <person name="Lechner B.E."/>
            <person name="Liimatainen K."/>
            <person name="Lipzen A."/>
            <person name="Lukacs Z."/>
            <person name="Mihaltcheva S."/>
            <person name="Morgado L.N."/>
            <person name="Niskanen T."/>
            <person name="Noordeloos M.E."/>
            <person name="Ohm R.A."/>
            <person name="Ortiz-Santana B."/>
            <person name="Ovrebo C."/>
            <person name="Racz N."/>
            <person name="Riley R."/>
            <person name="Savchenko A."/>
            <person name="Shiryaev A."/>
            <person name="Soop K."/>
            <person name="Spirin V."/>
            <person name="Szebenyi C."/>
            <person name="Tomsovsky M."/>
            <person name="Tulloss R.E."/>
            <person name="Uehling J."/>
            <person name="Grigoriev I.V."/>
            <person name="Vagvolgyi C."/>
            <person name="Papp T."/>
            <person name="Martin F.M."/>
            <person name="Miettinen O."/>
            <person name="Hibbett D.S."/>
            <person name="Nagy L.G."/>
        </authorList>
    </citation>
    <scope>NUCLEOTIDE SEQUENCE [LARGE SCALE GENOMIC DNA]</scope>
    <source>
        <strain evidence="1 2">NL-1719</strain>
    </source>
</reference>
<sequence>MTSYYQPRKAILVKEQLEFFQTSQTHQTIMTFIEALNDAVVGMKLTDDIEQSEAVRAIINILNQVEQVAKDIPPVENKASRFGNPAFRTFYDKISEVSSSLHSTLPNLPSESIVEISTYFNEAWGNRARIDYGSGMELNFLCWLICLHKLQVLSDEDNKAIVIRVFWRYIQVMRVLQSTYWLEPAGSHGVWGLDDYHFLPFLFGSAQLKGHKYIRPKAIHDAEVVEEYSKHYIYFACIQFINSIKTASLRWHSPMLDDISAVKTWDKVNSGMVKMYRAEVLDKLPVIQHFLFG</sequence>
<evidence type="ECO:0000313" key="1">
    <source>
        <dbReference type="EMBL" id="TFK65004.1"/>
    </source>
</evidence>
<evidence type="ECO:0000313" key="2">
    <source>
        <dbReference type="Proteomes" id="UP000308600"/>
    </source>
</evidence>
<organism evidence="1 2">
    <name type="scientific">Pluteus cervinus</name>
    <dbReference type="NCBI Taxonomy" id="181527"/>
    <lineage>
        <taxon>Eukaryota</taxon>
        <taxon>Fungi</taxon>
        <taxon>Dikarya</taxon>
        <taxon>Basidiomycota</taxon>
        <taxon>Agaricomycotina</taxon>
        <taxon>Agaricomycetes</taxon>
        <taxon>Agaricomycetidae</taxon>
        <taxon>Agaricales</taxon>
        <taxon>Pluteineae</taxon>
        <taxon>Pluteaceae</taxon>
        <taxon>Pluteus</taxon>
    </lineage>
</organism>
<protein>
    <submittedName>
        <fullName evidence="1">Phosphotyrosyl phosphatase activator</fullName>
    </submittedName>
</protein>
<feature type="non-terminal residue" evidence="1">
    <location>
        <position position="293"/>
    </location>
</feature>
<proteinExistence type="predicted"/>
<keyword evidence="2" id="KW-1185">Reference proteome</keyword>